<evidence type="ECO:0000256" key="6">
    <source>
        <dbReference type="ARBA" id="ARBA00022723"/>
    </source>
</evidence>
<keyword evidence="5" id="KW-0645">Protease</keyword>
<keyword evidence="8" id="KW-0862">Zinc</keyword>
<dbReference type="Gene3D" id="3.10.170.10">
    <property type="match status" value="1"/>
</dbReference>
<keyword evidence="6" id="KW-0479">Metal-binding</keyword>
<evidence type="ECO:0000313" key="13">
    <source>
        <dbReference type="EMBL" id="QBR92035.1"/>
    </source>
</evidence>
<keyword evidence="10" id="KW-0865">Zymogen</keyword>
<keyword evidence="14" id="KW-1185">Reference proteome</keyword>
<keyword evidence="9" id="KW-0482">Metalloprotease</keyword>
<comment type="cofactor">
    <cofactor evidence="1">
        <name>Zn(2+)</name>
        <dbReference type="ChEBI" id="CHEBI:29105"/>
    </cofactor>
</comment>
<dbReference type="PANTHER" id="PTHR33478">
    <property type="entry name" value="EXTRACELLULAR METALLOPROTEINASE MEP"/>
    <property type="match status" value="1"/>
</dbReference>
<evidence type="ECO:0000256" key="10">
    <source>
        <dbReference type="ARBA" id="ARBA00023145"/>
    </source>
</evidence>
<keyword evidence="4" id="KW-0964">Secreted</keyword>
<comment type="subcellular location">
    <subcellularLocation>
        <location evidence="2">Secreted</location>
    </subcellularLocation>
</comment>
<dbReference type="Pfam" id="PF02128">
    <property type="entry name" value="Peptidase_M36"/>
    <property type="match status" value="1"/>
</dbReference>
<dbReference type="EMBL" id="CP038267">
    <property type="protein sequence ID" value="QBR92035.1"/>
    <property type="molecule type" value="Genomic_DNA"/>
</dbReference>
<evidence type="ECO:0000256" key="5">
    <source>
        <dbReference type="ARBA" id="ARBA00022670"/>
    </source>
</evidence>
<evidence type="ECO:0000256" key="7">
    <source>
        <dbReference type="ARBA" id="ARBA00022801"/>
    </source>
</evidence>
<sequence length="962" mass="102143">MRRTISGVIAGLAAAAIAGSAVLPVASASPSDQPTSRASDLAGGLLGNGTDHRDIDRRSGDLAPTAAQRTAGQRARGEVSFNDFGTPATVSAARAPIATGLPAGPEAAARAYLRDNLTLFGLDAADVEDLETLAVTRIGPGAVVTLRQRVDGLVTTQGGLVTVAVRDGAALHASSTLSRDTGALAEATLDEAEAEVRAIEAADLRADETTVLRVREVAVPTPSDGARRAYEVVLAEDGGHGAAYTVLIDAVSGELLVRESLVDHLDEDNPSWDLFPSTPADYETTERDTWCWTAALGCDDAVDNGASPLPWDVDPVTGEPTDTTIGNNATSGKSWDLPPNLRAIERPALPREDRTYDYTFDNIWQEEQCDPATLTEDDGNDVDAATASLFAHHNRLHDFSYQLGFTEQTWNAQQSNFDQGEDGNDPEVGKAQSGARLGIRDNANQYSTPDGVAPWSNMYLWQPVAGGAYVPCVDGDFDGTVIGHEYTHLISNRMIAGPDAGLSGYQAGGMGESWSDLVAMEYLHELGERPKGDTPYVTGAYVTGDDRQGIRNYDMSRSTLNYSNVGYDVVGQSVHSEGEIWSATNFTVRQAFIDRYGKGNAAQLRACFDGDRAADQCPGSRRWMQLVFDAWLVPATGQVSMVDMRDAMLVADELRFDGANQDIIWDAFAGRGLGEGASSAGPNDTNPVPSFASPFADDAEVTFTPTGPSAGSPVRIYIGEYEDQSSPVADTDPATSLGDTVAMVPGTYQALAVGPEVGHQRFSFQVRAGQVRDVPVRVEENLAASANGATATGDGVDTEQLLDGTEATDWSAERADVEGLGVTVDLAGSRAEQVRRVGVSAFYESGSRFNALRRFAVLACDATRGSDCADPASFDRVFVSRPDAFPGDGMRPTAPDLNHASFEITRTRATHLRLEVLTNQCTGGPDFQGDQDNDPATNTDCPTGAPTVAAVVKAAEFQAFRR</sequence>
<dbReference type="Proteomes" id="UP000294894">
    <property type="component" value="Chromosome"/>
</dbReference>
<dbReference type="InterPro" id="IPR050371">
    <property type="entry name" value="Fungal_virulence_M36"/>
</dbReference>
<dbReference type="AlphaFoldDB" id="A0A4P7GJ85"/>
<dbReference type="PANTHER" id="PTHR33478:SF1">
    <property type="entry name" value="EXTRACELLULAR METALLOPROTEINASE MEP"/>
    <property type="match status" value="1"/>
</dbReference>
<dbReference type="RefSeq" id="WP_135075509.1">
    <property type="nucleotide sequence ID" value="NZ_CP038267.1"/>
</dbReference>
<gene>
    <name evidence="13" type="ORF">EXE57_06895</name>
</gene>
<dbReference type="OrthoDB" id="5377264at2"/>
<evidence type="ECO:0000256" key="8">
    <source>
        <dbReference type="ARBA" id="ARBA00022833"/>
    </source>
</evidence>
<evidence type="ECO:0000313" key="14">
    <source>
        <dbReference type="Proteomes" id="UP000294894"/>
    </source>
</evidence>
<reference evidence="13 14" key="1">
    <citation type="submission" date="2019-03" db="EMBL/GenBank/DDBJ databases">
        <title>Three New Species of Nocardioides, Nocardioides euryhalodurans sp. nov., Nocardioides seonyuensis sp. nov. and Nocardioides eburneoflavus sp. nov., Iolated from Soil.</title>
        <authorList>
            <person name="Roh S.G."/>
            <person name="Lee C."/>
            <person name="Kim M.-K."/>
            <person name="Kim S.B."/>
        </authorList>
    </citation>
    <scope>NUCLEOTIDE SEQUENCE [LARGE SCALE GENOMIC DNA]</scope>
    <source>
        <strain evidence="13 14">MMS17-SY117</strain>
    </source>
</reference>
<dbReference type="GO" id="GO:0006508">
    <property type="term" value="P:proteolysis"/>
    <property type="evidence" value="ECO:0007669"/>
    <property type="project" value="UniProtKB-KW"/>
</dbReference>
<dbReference type="InterPro" id="IPR027268">
    <property type="entry name" value="Peptidase_M4/M1_CTD_sf"/>
</dbReference>
<comment type="similarity">
    <text evidence="3">Belongs to the peptidase M36 family.</text>
</comment>
<organism evidence="13 14">
    <name type="scientific">Nocardioides euryhalodurans</name>
    <dbReference type="NCBI Taxonomy" id="2518370"/>
    <lineage>
        <taxon>Bacteria</taxon>
        <taxon>Bacillati</taxon>
        <taxon>Actinomycetota</taxon>
        <taxon>Actinomycetes</taxon>
        <taxon>Propionibacteriales</taxon>
        <taxon>Nocardioidaceae</taxon>
        <taxon>Nocardioides</taxon>
    </lineage>
</organism>
<feature type="compositionally biased region" description="Polar residues" evidence="11">
    <location>
        <begin position="320"/>
        <end position="333"/>
    </location>
</feature>
<evidence type="ECO:0000256" key="1">
    <source>
        <dbReference type="ARBA" id="ARBA00001947"/>
    </source>
</evidence>
<dbReference type="GO" id="GO:0005615">
    <property type="term" value="C:extracellular space"/>
    <property type="evidence" value="ECO:0007669"/>
    <property type="project" value="InterPro"/>
</dbReference>
<evidence type="ECO:0000256" key="9">
    <source>
        <dbReference type="ARBA" id="ARBA00023049"/>
    </source>
</evidence>
<dbReference type="GO" id="GO:0008270">
    <property type="term" value="F:zinc ion binding"/>
    <property type="evidence" value="ECO:0007669"/>
    <property type="project" value="InterPro"/>
</dbReference>
<dbReference type="GO" id="GO:0004222">
    <property type="term" value="F:metalloendopeptidase activity"/>
    <property type="evidence" value="ECO:0007669"/>
    <property type="project" value="InterPro"/>
</dbReference>
<evidence type="ECO:0000256" key="2">
    <source>
        <dbReference type="ARBA" id="ARBA00004613"/>
    </source>
</evidence>
<dbReference type="Gene3D" id="1.10.390.10">
    <property type="entry name" value="Neutral Protease Domain 2"/>
    <property type="match status" value="1"/>
</dbReference>
<accession>A0A4P7GJ85</accession>
<proteinExistence type="inferred from homology"/>
<feature type="region of interest" description="Disordered" evidence="11">
    <location>
        <begin position="26"/>
        <end position="59"/>
    </location>
</feature>
<feature type="chain" id="PRO_5020933952" evidence="12">
    <location>
        <begin position="29"/>
        <end position="962"/>
    </location>
</feature>
<protein>
    <submittedName>
        <fullName evidence="13">Peptidase M36</fullName>
    </submittedName>
</protein>
<dbReference type="KEGG" id="noy:EXE57_06895"/>
<dbReference type="InterPro" id="IPR001842">
    <property type="entry name" value="Peptidase_M36"/>
</dbReference>
<evidence type="ECO:0000256" key="3">
    <source>
        <dbReference type="ARBA" id="ARBA00006006"/>
    </source>
</evidence>
<feature type="region of interest" description="Disordered" evidence="11">
    <location>
        <begin position="312"/>
        <end position="339"/>
    </location>
</feature>
<name>A0A4P7GJ85_9ACTN</name>
<keyword evidence="12" id="KW-0732">Signal</keyword>
<feature type="compositionally biased region" description="Basic and acidic residues" evidence="11">
    <location>
        <begin position="50"/>
        <end position="59"/>
    </location>
</feature>
<feature type="signal peptide" evidence="12">
    <location>
        <begin position="1"/>
        <end position="28"/>
    </location>
</feature>
<evidence type="ECO:0000256" key="4">
    <source>
        <dbReference type="ARBA" id="ARBA00022525"/>
    </source>
</evidence>
<evidence type="ECO:0000256" key="11">
    <source>
        <dbReference type="SAM" id="MobiDB-lite"/>
    </source>
</evidence>
<evidence type="ECO:0000256" key="12">
    <source>
        <dbReference type="SAM" id="SignalP"/>
    </source>
</evidence>
<keyword evidence="7" id="KW-0378">Hydrolase</keyword>
<dbReference type="SUPFAM" id="SSF55486">
    <property type="entry name" value="Metalloproteases ('zincins'), catalytic domain"/>
    <property type="match status" value="1"/>
</dbReference>